<protein>
    <submittedName>
        <fullName evidence="1">Uncharacterized protein</fullName>
    </submittedName>
</protein>
<organism evidence="1 2">
    <name type="scientific">Linum trigynum</name>
    <dbReference type="NCBI Taxonomy" id="586398"/>
    <lineage>
        <taxon>Eukaryota</taxon>
        <taxon>Viridiplantae</taxon>
        <taxon>Streptophyta</taxon>
        <taxon>Embryophyta</taxon>
        <taxon>Tracheophyta</taxon>
        <taxon>Spermatophyta</taxon>
        <taxon>Magnoliopsida</taxon>
        <taxon>eudicotyledons</taxon>
        <taxon>Gunneridae</taxon>
        <taxon>Pentapetalae</taxon>
        <taxon>rosids</taxon>
        <taxon>fabids</taxon>
        <taxon>Malpighiales</taxon>
        <taxon>Linaceae</taxon>
        <taxon>Linum</taxon>
    </lineage>
</organism>
<evidence type="ECO:0000313" key="1">
    <source>
        <dbReference type="EMBL" id="CAL1380410.1"/>
    </source>
</evidence>
<sequence length="168" mass="19086">MVMSGNSKVCVDGENQFPERRSIKPDWHKAHARFIINLCMEKERGANNGNNNTAGIFSSSSYESLFSGGWKNNTSSPDVYVWRQRYLRSYNFTREEESSDERKKKGLHGVVLGKVQRWTNQMFECSSSTTKEEEKKKKSSCTVDGGIKFLLSFAATVDVRMIHSLGVL</sequence>
<name>A0AAV2E4D9_9ROSI</name>
<gene>
    <name evidence="1" type="ORF">LTRI10_LOCUS21854</name>
</gene>
<proteinExistence type="predicted"/>
<reference evidence="1 2" key="1">
    <citation type="submission" date="2024-04" db="EMBL/GenBank/DDBJ databases">
        <authorList>
            <person name="Fracassetti M."/>
        </authorList>
    </citation>
    <scope>NUCLEOTIDE SEQUENCE [LARGE SCALE GENOMIC DNA]</scope>
</reference>
<dbReference type="AlphaFoldDB" id="A0AAV2E4D9"/>
<dbReference type="Proteomes" id="UP001497516">
    <property type="component" value="Chromosome 4"/>
</dbReference>
<accession>A0AAV2E4D9</accession>
<dbReference type="EMBL" id="OZ034817">
    <property type="protein sequence ID" value="CAL1380410.1"/>
    <property type="molecule type" value="Genomic_DNA"/>
</dbReference>
<evidence type="ECO:0000313" key="2">
    <source>
        <dbReference type="Proteomes" id="UP001497516"/>
    </source>
</evidence>
<keyword evidence="2" id="KW-1185">Reference proteome</keyword>